<comment type="caution">
    <text evidence="1">The sequence shown here is derived from an EMBL/GenBank/DDBJ whole genome shotgun (WGS) entry which is preliminary data.</text>
</comment>
<dbReference type="EMBL" id="BFAA01000031">
    <property type="protein sequence ID" value="GCB63708.1"/>
    <property type="molecule type" value="Genomic_DNA"/>
</dbReference>
<dbReference type="Pfam" id="PF03133">
    <property type="entry name" value="TTL"/>
    <property type="match status" value="1"/>
</dbReference>
<sequence>MESERDSSRKLTDYISKSIRLEDFFPESYRIDVPSDRQAFFDSFRDGQIWICKPSNLQEGRGIFLLKSREDVAIFRAKVESVEDNPLIKHSHYTSIIHRVVQRDKQMEYVVRPLLLEGRKFDVRSYFLIACTAPFMAFFHHGYARSTCNAYDPFSDDLTSHLTNQFMQRKNPLYHGMKEETIWSMERLNTYINKRYMKERHLPKDWVFTVFAKRMQEIMIMCFNTAKGKLDCKLGYFDLIGCDFIVDQNFKVWLLEMNANPSLHRHCSALKTLIPQLVYETLDVVIEIFKKCSKGTFVFPLHSLKEFVLIYNNCHQDHVPRPIRVERTSPIVKQLCPRSMKRSVRKPLRKPSTIRSLSDHVEMEAVEMKPLQKAVSMLTHGQLPVIAQIQSLYCAESKARTNPFSRCHPATLEGWTQLQSNPSKPLMVTTAFVSGLNKRFAAVPQKSKSLEAAYSPSNASAPLES</sequence>
<dbReference type="PANTHER" id="PTHR46810">
    <property type="entry name" value="INACTIVE POLYGLYCYLASE TTLL10"/>
    <property type="match status" value="1"/>
</dbReference>
<evidence type="ECO:0000313" key="1">
    <source>
        <dbReference type="EMBL" id="GCB63708.1"/>
    </source>
</evidence>
<dbReference type="SUPFAM" id="SSF56059">
    <property type="entry name" value="Glutathione synthetase ATP-binding domain-like"/>
    <property type="match status" value="1"/>
</dbReference>
<dbReference type="STRING" id="75743.A0A401NS34"/>
<dbReference type="Proteomes" id="UP000288216">
    <property type="component" value="Unassembled WGS sequence"/>
</dbReference>
<dbReference type="PANTHER" id="PTHR46810:SF1">
    <property type="entry name" value="INACTIVE POLYGLYCYLASE TTLL10"/>
    <property type="match status" value="1"/>
</dbReference>
<protein>
    <submittedName>
        <fullName evidence="1">Uncharacterized protein</fullName>
    </submittedName>
</protein>
<reference evidence="1 2" key="1">
    <citation type="journal article" date="2018" name="Nat. Ecol. Evol.">
        <title>Shark genomes provide insights into elasmobranch evolution and the origin of vertebrates.</title>
        <authorList>
            <person name="Hara Y"/>
            <person name="Yamaguchi K"/>
            <person name="Onimaru K"/>
            <person name="Kadota M"/>
            <person name="Koyanagi M"/>
            <person name="Keeley SD"/>
            <person name="Tatsumi K"/>
            <person name="Tanaka K"/>
            <person name="Motone F"/>
            <person name="Kageyama Y"/>
            <person name="Nozu R"/>
            <person name="Adachi N"/>
            <person name="Nishimura O"/>
            <person name="Nakagawa R"/>
            <person name="Tanegashima C"/>
            <person name="Kiyatake I"/>
            <person name="Matsumoto R"/>
            <person name="Murakumo K"/>
            <person name="Nishida K"/>
            <person name="Terakita A"/>
            <person name="Kuratani S"/>
            <person name="Sato K"/>
            <person name="Hyodo S Kuraku.S."/>
        </authorList>
    </citation>
    <scope>NUCLEOTIDE SEQUENCE [LARGE SCALE GENOMIC DNA]</scope>
</reference>
<proteinExistence type="predicted"/>
<dbReference type="InterPro" id="IPR004344">
    <property type="entry name" value="TTL/TTLL_fam"/>
</dbReference>
<dbReference type="GO" id="GO:0070737">
    <property type="term" value="F:protein-glycine ligase activity, elongating"/>
    <property type="evidence" value="ECO:0007669"/>
    <property type="project" value="TreeGrafter"/>
</dbReference>
<dbReference type="OrthoDB" id="202825at2759"/>
<evidence type="ECO:0000313" key="2">
    <source>
        <dbReference type="Proteomes" id="UP000288216"/>
    </source>
</evidence>
<organism evidence="1 2">
    <name type="scientific">Scyliorhinus torazame</name>
    <name type="common">Cloudy catshark</name>
    <name type="synonym">Catulus torazame</name>
    <dbReference type="NCBI Taxonomy" id="75743"/>
    <lineage>
        <taxon>Eukaryota</taxon>
        <taxon>Metazoa</taxon>
        <taxon>Chordata</taxon>
        <taxon>Craniata</taxon>
        <taxon>Vertebrata</taxon>
        <taxon>Chondrichthyes</taxon>
        <taxon>Elasmobranchii</taxon>
        <taxon>Galeomorphii</taxon>
        <taxon>Galeoidea</taxon>
        <taxon>Carcharhiniformes</taxon>
        <taxon>Scyliorhinidae</taxon>
        <taxon>Scyliorhinus</taxon>
    </lineage>
</organism>
<dbReference type="OMA" id="MKEETIW"/>
<dbReference type="Gene3D" id="3.30.470.20">
    <property type="entry name" value="ATP-grasp fold, B domain"/>
    <property type="match status" value="1"/>
</dbReference>
<dbReference type="InterPro" id="IPR027752">
    <property type="entry name" value="TTLL10"/>
</dbReference>
<dbReference type="AlphaFoldDB" id="A0A401NS34"/>
<accession>A0A401NS34</accession>
<gene>
    <name evidence="1" type="ORF">scyTo_0000189</name>
</gene>
<keyword evidence="2" id="KW-1185">Reference proteome</keyword>
<dbReference type="PROSITE" id="PS51221">
    <property type="entry name" value="TTL"/>
    <property type="match status" value="1"/>
</dbReference>
<name>A0A401NS34_SCYTO</name>